<protein>
    <submittedName>
        <fullName evidence="1">Glutaredoxin family protein</fullName>
    </submittedName>
</protein>
<dbReference type="Gene3D" id="3.40.30.10">
    <property type="entry name" value="Glutaredoxin"/>
    <property type="match status" value="1"/>
</dbReference>
<name>A0A967EGN7_9MICO</name>
<dbReference type="Proteomes" id="UP000744769">
    <property type="component" value="Unassembled WGS sequence"/>
</dbReference>
<accession>A0A967EGN7</accession>
<dbReference type="SUPFAM" id="SSF52833">
    <property type="entry name" value="Thioredoxin-like"/>
    <property type="match status" value="1"/>
</dbReference>
<dbReference type="PANTHER" id="PTHR33558:SF1">
    <property type="entry name" value="GLUTAREDOXIN-LIKE PROTEIN C5ORF63 HOMOLOG"/>
    <property type="match status" value="1"/>
</dbReference>
<sequence>MQVTLYSREGCHLCEEALEVVRAECTAAGVPWQVVDIADDPVLQQRYAELIPVVLVDGREVGHWRIEVSALRRALRPRWWQRGAARSRR</sequence>
<dbReference type="EMBL" id="JAAOIV010000003">
    <property type="protein sequence ID" value="NHN55323.1"/>
    <property type="molecule type" value="Genomic_DNA"/>
</dbReference>
<keyword evidence="2" id="KW-1185">Reference proteome</keyword>
<proteinExistence type="predicted"/>
<reference evidence="1" key="1">
    <citation type="submission" date="2020-03" db="EMBL/GenBank/DDBJ databases">
        <title>Draft sequencing of Calidifontibacter sp. DB0510.</title>
        <authorList>
            <person name="Kim D.-U."/>
        </authorList>
    </citation>
    <scope>NUCLEOTIDE SEQUENCE</scope>
    <source>
        <strain evidence="1">DB0510</strain>
    </source>
</reference>
<evidence type="ECO:0000313" key="1">
    <source>
        <dbReference type="EMBL" id="NHN55323.1"/>
    </source>
</evidence>
<dbReference type="InterPro" id="IPR036249">
    <property type="entry name" value="Thioredoxin-like_sf"/>
</dbReference>
<comment type="caution">
    <text evidence="1">The sequence shown here is derived from an EMBL/GenBank/DDBJ whole genome shotgun (WGS) entry which is preliminary data.</text>
</comment>
<dbReference type="AlphaFoldDB" id="A0A967EGN7"/>
<dbReference type="RefSeq" id="WP_166194634.1">
    <property type="nucleotide sequence ID" value="NZ_JAAOIV010000003.1"/>
</dbReference>
<dbReference type="InterPro" id="IPR008554">
    <property type="entry name" value="Glutaredoxin-like"/>
</dbReference>
<organism evidence="1 2">
    <name type="scientific">Metallococcus carri</name>
    <dbReference type="NCBI Taxonomy" id="1656884"/>
    <lineage>
        <taxon>Bacteria</taxon>
        <taxon>Bacillati</taxon>
        <taxon>Actinomycetota</taxon>
        <taxon>Actinomycetes</taxon>
        <taxon>Micrococcales</taxon>
        <taxon>Dermacoccaceae</taxon>
        <taxon>Metallococcus</taxon>
    </lineage>
</organism>
<gene>
    <name evidence="1" type="ORF">G9U51_05930</name>
</gene>
<dbReference type="InterPro" id="IPR052565">
    <property type="entry name" value="Glutaredoxin-like_YDR286C"/>
</dbReference>
<dbReference type="Pfam" id="PF05768">
    <property type="entry name" value="Glrx-like"/>
    <property type="match status" value="1"/>
</dbReference>
<dbReference type="PANTHER" id="PTHR33558">
    <property type="entry name" value="GLUTAREDOXIN-LIKE PROTEIN C5ORF63 HOMOLOG"/>
    <property type="match status" value="1"/>
</dbReference>
<evidence type="ECO:0000313" key="2">
    <source>
        <dbReference type="Proteomes" id="UP000744769"/>
    </source>
</evidence>